<organism evidence="2 3">
    <name type="scientific">Georgenia thermotolerans</name>
    <dbReference type="NCBI Taxonomy" id="527326"/>
    <lineage>
        <taxon>Bacteria</taxon>
        <taxon>Bacillati</taxon>
        <taxon>Actinomycetota</taxon>
        <taxon>Actinomycetes</taxon>
        <taxon>Micrococcales</taxon>
        <taxon>Bogoriellaceae</taxon>
        <taxon>Georgenia</taxon>
    </lineage>
</organism>
<evidence type="ECO:0000313" key="3">
    <source>
        <dbReference type="Proteomes" id="UP000451860"/>
    </source>
</evidence>
<reference evidence="2 3" key="1">
    <citation type="submission" date="2019-10" db="EMBL/GenBank/DDBJ databases">
        <title>Georgenia wutianyii sp. nov. and Georgenia yuyongxinii sp. nov. isolated from plateau pika (Ochotona curzoniae) in the Qinghai-Tibet plateau of China.</title>
        <authorList>
            <person name="Tian Z."/>
        </authorList>
    </citation>
    <scope>NUCLEOTIDE SEQUENCE [LARGE SCALE GENOMIC DNA]</scope>
    <source>
        <strain evidence="2 3">DSM 21501</strain>
    </source>
</reference>
<dbReference type="RefSeq" id="WP_155524141.1">
    <property type="nucleotide sequence ID" value="NZ_VUKF01000001.1"/>
</dbReference>
<dbReference type="AlphaFoldDB" id="A0A7J5UJG5"/>
<feature type="region of interest" description="Disordered" evidence="1">
    <location>
        <begin position="1"/>
        <end position="29"/>
    </location>
</feature>
<evidence type="ECO:0000313" key="2">
    <source>
        <dbReference type="EMBL" id="KAE8762304.1"/>
    </source>
</evidence>
<keyword evidence="3" id="KW-1185">Reference proteome</keyword>
<gene>
    <name evidence="2" type="ORF">GB883_20055</name>
</gene>
<accession>A0A7J5UJG5</accession>
<comment type="caution">
    <text evidence="2">The sequence shown here is derived from an EMBL/GenBank/DDBJ whole genome shotgun (WGS) entry which is preliminary data.</text>
</comment>
<proteinExistence type="predicted"/>
<protein>
    <submittedName>
        <fullName evidence="2">Uncharacterized protein</fullName>
    </submittedName>
</protein>
<sequence>MSGPEPTAHAGPVAAGTTAPAAGAPVPGSSTLAGLGGLVDLGGLEPLGDAAAGVCIDGVCAVPGVVPPAAAPPE</sequence>
<dbReference type="EMBL" id="WHJE01000199">
    <property type="protein sequence ID" value="KAE8762304.1"/>
    <property type="molecule type" value="Genomic_DNA"/>
</dbReference>
<name>A0A7J5UJG5_9MICO</name>
<dbReference type="Proteomes" id="UP000451860">
    <property type="component" value="Unassembled WGS sequence"/>
</dbReference>
<evidence type="ECO:0000256" key="1">
    <source>
        <dbReference type="SAM" id="MobiDB-lite"/>
    </source>
</evidence>